<sequence>MTIFGAGLMLGGWITASALWLLSGIGTVIPSPAVVGATGVAGVLATLRDAKVLSCPLPEARRLVPERVLRKGPLVGPFQFGWEMGTGVRTYLSSTLPYLVALALVLTQPSYVMAMIGGLAFGLGRAAMLVSRLVSHDGEEWDTRLAASLGWLSPFCTAAGAAAGFWIAISSQ</sequence>
<proteinExistence type="predicted"/>
<feature type="transmembrane region" description="Helical" evidence="1">
    <location>
        <begin position="112"/>
        <end position="134"/>
    </location>
</feature>
<name>A0ABP6CBT0_9ACTN</name>
<dbReference type="EMBL" id="BAAATD010000006">
    <property type="protein sequence ID" value="GAA2607980.1"/>
    <property type="molecule type" value="Genomic_DNA"/>
</dbReference>
<gene>
    <name evidence="2" type="ORF">GCM10010411_47770</name>
</gene>
<accession>A0ABP6CBT0</accession>
<evidence type="ECO:0000256" key="1">
    <source>
        <dbReference type="SAM" id="Phobius"/>
    </source>
</evidence>
<keyword evidence="1" id="KW-0812">Transmembrane</keyword>
<dbReference type="Proteomes" id="UP001501509">
    <property type="component" value="Unassembled WGS sequence"/>
</dbReference>
<feature type="transmembrane region" description="Helical" evidence="1">
    <location>
        <begin position="146"/>
        <end position="169"/>
    </location>
</feature>
<evidence type="ECO:0000313" key="3">
    <source>
        <dbReference type="Proteomes" id="UP001501509"/>
    </source>
</evidence>
<protein>
    <submittedName>
        <fullName evidence="2">Uncharacterized protein</fullName>
    </submittedName>
</protein>
<evidence type="ECO:0000313" key="2">
    <source>
        <dbReference type="EMBL" id="GAA2607980.1"/>
    </source>
</evidence>
<organism evidence="2 3">
    <name type="scientific">Actinomadura fulvescens</name>
    <dbReference type="NCBI Taxonomy" id="46160"/>
    <lineage>
        <taxon>Bacteria</taxon>
        <taxon>Bacillati</taxon>
        <taxon>Actinomycetota</taxon>
        <taxon>Actinomycetes</taxon>
        <taxon>Streptosporangiales</taxon>
        <taxon>Thermomonosporaceae</taxon>
        <taxon>Actinomadura</taxon>
    </lineage>
</organism>
<comment type="caution">
    <text evidence="2">The sequence shown here is derived from an EMBL/GenBank/DDBJ whole genome shotgun (WGS) entry which is preliminary data.</text>
</comment>
<reference evidence="3" key="1">
    <citation type="journal article" date="2019" name="Int. J. Syst. Evol. Microbiol.">
        <title>The Global Catalogue of Microorganisms (GCM) 10K type strain sequencing project: providing services to taxonomists for standard genome sequencing and annotation.</title>
        <authorList>
            <consortium name="The Broad Institute Genomics Platform"/>
            <consortium name="The Broad Institute Genome Sequencing Center for Infectious Disease"/>
            <person name="Wu L."/>
            <person name="Ma J."/>
        </authorList>
    </citation>
    <scope>NUCLEOTIDE SEQUENCE [LARGE SCALE GENOMIC DNA]</scope>
    <source>
        <strain evidence="3">JCM 6833</strain>
    </source>
</reference>
<keyword evidence="1" id="KW-0472">Membrane</keyword>
<keyword evidence="3" id="KW-1185">Reference proteome</keyword>
<keyword evidence="1" id="KW-1133">Transmembrane helix</keyword>